<evidence type="ECO:0000256" key="5">
    <source>
        <dbReference type="ARBA" id="ARBA00022898"/>
    </source>
</evidence>
<dbReference type="AlphaFoldDB" id="A0A7K0CGG7"/>
<dbReference type="RefSeq" id="WP_153452159.1">
    <property type="nucleotide sequence ID" value="NZ_WEGJ01000007.1"/>
</dbReference>
<dbReference type="PANTHER" id="PTHR46383">
    <property type="entry name" value="ASPARTATE AMINOTRANSFERASE"/>
    <property type="match status" value="1"/>
</dbReference>
<dbReference type="Pfam" id="PF00155">
    <property type="entry name" value="Aminotran_1_2"/>
    <property type="match status" value="1"/>
</dbReference>
<gene>
    <name evidence="7" type="ORF">SRB5_26730</name>
</gene>
<evidence type="ECO:0000259" key="6">
    <source>
        <dbReference type="Pfam" id="PF00155"/>
    </source>
</evidence>
<comment type="caution">
    <text evidence="7">The sequence shown here is derived from an EMBL/GenBank/DDBJ whole genome shotgun (WGS) entry which is preliminary data.</text>
</comment>
<dbReference type="Gene3D" id="3.90.1150.10">
    <property type="entry name" value="Aspartate Aminotransferase, domain 1"/>
    <property type="match status" value="1"/>
</dbReference>
<dbReference type="InterPro" id="IPR015421">
    <property type="entry name" value="PyrdxlP-dep_Trfase_major"/>
</dbReference>
<dbReference type="GO" id="GO:0008483">
    <property type="term" value="F:transaminase activity"/>
    <property type="evidence" value="ECO:0007669"/>
    <property type="project" value="UniProtKB-KW"/>
</dbReference>
<dbReference type="InterPro" id="IPR004839">
    <property type="entry name" value="Aminotransferase_I/II_large"/>
</dbReference>
<name>A0A7K0CGG7_9ACTN</name>
<comment type="cofactor">
    <cofactor evidence="1">
        <name>pyridoxal 5'-phosphate</name>
        <dbReference type="ChEBI" id="CHEBI:597326"/>
    </cofactor>
</comment>
<dbReference type="GO" id="GO:0030170">
    <property type="term" value="F:pyridoxal phosphate binding"/>
    <property type="evidence" value="ECO:0007669"/>
    <property type="project" value="InterPro"/>
</dbReference>
<reference evidence="7 8" key="1">
    <citation type="submission" date="2019-10" db="EMBL/GenBank/DDBJ databases">
        <title>Streptomyces smaragdinus sp. nov. and Streptomyces fabii sp. nov., isolated from the gut of fungus growing-termite Macrotermes natalensis.</title>
        <authorList>
            <person name="Schwitalla J."/>
            <person name="Benndorf R."/>
            <person name="Martin K."/>
            <person name="De Beer W."/>
            <person name="Kaster A.-K."/>
            <person name="Vollmers J."/>
            <person name="Poulsen M."/>
            <person name="Beemelmanns C."/>
        </authorList>
    </citation>
    <scope>NUCLEOTIDE SEQUENCE [LARGE SCALE GENOMIC DNA]</scope>
    <source>
        <strain evidence="7 8">RB5</strain>
    </source>
</reference>
<keyword evidence="4" id="KW-0808">Transferase</keyword>
<sequence length="397" mass="40405">MDRAVATDTALPVLPELAAALSTAADRAAEPPGGGIRLRTAAAGYWHRRGLRTSPAHVAAAPGPRLLLLALISATGGDVLMPRPAADWYAAQARLLRRPVYGVPAQAESGGAPDPVALQETLARTRAEGGDPRLLVLSVADEATGTVPPPDILYEVCEVAAGAGVLVVSDESYRDTGHDPHGTLPVSPAEILHGQAVALAGLGACLLPPAWPAAIARFPAGPDGTELHRSTVAILDAVGARLPPPVAAAAELALTEPPAVTARRAAASRLHAELASAAVRVLTGAGAVCRPPRTGACVYADFDEMRARLADHGVVDSVELETWLAGRLGRGCVLGGHRFGDPLHALRVRFALGPLAGASAGERGVALAAPDPLALPQVTRAVSAFGGVIAELTGGTR</sequence>
<dbReference type="Gene3D" id="3.40.640.10">
    <property type="entry name" value="Type I PLP-dependent aspartate aminotransferase-like (Major domain)"/>
    <property type="match status" value="1"/>
</dbReference>
<keyword evidence="8" id="KW-1185">Reference proteome</keyword>
<dbReference type="SUPFAM" id="SSF53383">
    <property type="entry name" value="PLP-dependent transferases"/>
    <property type="match status" value="1"/>
</dbReference>
<dbReference type="InterPro" id="IPR015422">
    <property type="entry name" value="PyrdxlP-dep_Trfase_small"/>
</dbReference>
<evidence type="ECO:0000256" key="4">
    <source>
        <dbReference type="ARBA" id="ARBA00022679"/>
    </source>
</evidence>
<feature type="domain" description="Aminotransferase class I/classII large" evidence="6">
    <location>
        <begin position="33"/>
        <end position="181"/>
    </location>
</feature>
<dbReference type="GO" id="GO:0006520">
    <property type="term" value="P:amino acid metabolic process"/>
    <property type="evidence" value="ECO:0007669"/>
    <property type="project" value="InterPro"/>
</dbReference>
<dbReference type="InterPro" id="IPR015424">
    <property type="entry name" value="PyrdxlP-dep_Trfase"/>
</dbReference>
<proteinExistence type="inferred from homology"/>
<dbReference type="EMBL" id="WEGJ01000007">
    <property type="protein sequence ID" value="MQY12538.1"/>
    <property type="molecule type" value="Genomic_DNA"/>
</dbReference>
<organism evidence="7 8">
    <name type="scientific">Streptomyces smaragdinus</name>
    <dbReference type="NCBI Taxonomy" id="2585196"/>
    <lineage>
        <taxon>Bacteria</taxon>
        <taxon>Bacillati</taxon>
        <taxon>Actinomycetota</taxon>
        <taxon>Actinomycetes</taxon>
        <taxon>Kitasatosporales</taxon>
        <taxon>Streptomycetaceae</taxon>
        <taxon>Streptomyces</taxon>
    </lineage>
</organism>
<accession>A0A7K0CGG7</accession>
<protein>
    <recommendedName>
        <fullName evidence="6">Aminotransferase class I/classII large domain-containing protein</fullName>
    </recommendedName>
</protein>
<keyword evidence="3" id="KW-0032">Aminotransferase</keyword>
<evidence type="ECO:0000256" key="2">
    <source>
        <dbReference type="ARBA" id="ARBA00007441"/>
    </source>
</evidence>
<keyword evidence="5" id="KW-0663">Pyridoxal phosphate</keyword>
<dbReference type="InterPro" id="IPR050596">
    <property type="entry name" value="AspAT/PAT-like"/>
</dbReference>
<evidence type="ECO:0000313" key="8">
    <source>
        <dbReference type="Proteomes" id="UP000466345"/>
    </source>
</evidence>
<dbReference type="Proteomes" id="UP000466345">
    <property type="component" value="Unassembled WGS sequence"/>
</dbReference>
<dbReference type="PANTHER" id="PTHR46383:SF1">
    <property type="entry name" value="ASPARTATE AMINOTRANSFERASE"/>
    <property type="match status" value="1"/>
</dbReference>
<comment type="similarity">
    <text evidence="2">Belongs to the class-I pyridoxal-phosphate-dependent aminotransferase family.</text>
</comment>
<evidence type="ECO:0000256" key="1">
    <source>
        <dbReference type="ARBA" id="ARBA00001933"/>
    </source>
</evidence>
<dbReference type="OrthoDB" id="2192472at2"/>
<evidence type="ECO:0000313" key="7">
    <source>
        <dbReference type="EMBL" id="MQY12538.1"/>
    </source>
</evidence>
<evidence type="ECO:0000256" key="3">
    <source>
        <dbReference type="ARBA" id="ARBA00022576"/>
    </source>
</evidence>